<organism evidence="6 7">
    <name type="scientific">Volvox africanus</name>
    <dbReference type="NCBI Taxonomy" id="51714"/>
    <lineage>
        <taxon>Eukaryota</taxon>
        <taxon>Viridiplantae</taxon>
        <taxon>Chlorophyta</taxon>
        <taxon>core chlorophytes</taxon>
        <taxon>Chlorophyceae</taxon>
        <taxon>CS clade</taxon>
        <taxon>Chlamydomonadales</taxon>
        <taxon>Volvocaceae</taxon>
        <taxon>Volvox</taxon>
    </lineage>
</organism>
<accession>A0A8J4BH59</accession>
<gene>
    <name evidence="6" type="ORF">Vafri_15545</name>
</gene>
<dbReference type="PRINTS" id="PR00463">
    <property type="entry name" value="EP450I"/>
</dbReference>
<dbReference type="AlphaFoldDB" id="A0A8J4BH59"/>
<name>A0A8J4BH59_9CHLO</name>
<keyword evidence="5" id="KW-1133">Transmembrane helix</keyword>
<dbReference type="GO" id="GO:0004497">
    <property type="term" value="F:monooxygenase activity"/>
    <property type="evidence" value="ECO:0007669"/>
    <property type="project" value="UniProtKB-KW"/>
</dbReference>
<feature type="transmembrane region" description="Helical" evidence="5">
    <location>
        <begin position="12"/>
        <end position="35"/>
    </location>
</feature>
<evidence type="ECO:0000256" key="3">
    <source>
        <dbReference type="PIRSR" id="PIRSR602401-1"/>
    </source>
</evidence>
<dbReference type="InterPro" id="IPR002401">
    <property type="entry name" value="Cyt_P450_E_grp-I"/>
</dbReference>
<keyword evidence="5" id="KW-0472">Membrane</keyword>
<keyword evidence="4" id="KW-0503">Monooxygenase</keyword>
<comment type="caution">
    <text evidence="6">The sequence shown here is derived from an EMBL/GenBank/DDBJ whole genome shotgun (WGS) entry which is preliminary data.</text>
</comment>
<dbReference type="InterPro" id="IPR017972">
    <property type="entry name" value="Cyt_P450_CS"/>
</dbReference>
<dbReference type="PANTHER" id="PTHR24286">
    <property type="entry name" value="CYTOCHROME P450 26"/>
    <property type="match status" value="1"/>
</dbReference>
<dbReference type="Pfam" id="PF00067">
    <property type="entry name" value="p450"/>
    <property type="match status" value="2"/>
</dbReference>
<evidence type="ECO:0000256" key="5">
    <source>
        <dbReference type="SAM" id="Phobius"/>
    </source>
</evidence>
<proteinExistence type="inferred from homology"/>
<dbReference type="GO" id="GO:0016705">
    <property type="term" value="F:oxidoreductase activity, acting on paired donors, with incorporation or reduction of molecular oxygen"/>
    <property type="evidence" value="ECO:0007669"/>
    <property type="project" value="InterPro"/>
</dbReference>
<keyword evidence="1 3" id="KW-0479">Metal-binding</keyword>
<dbReference type="Gene3D" id="1.10.630.10">
    <property type="entry name" value="Cytochrome P450"/>
    <property type="match status" value="1"/>
</dbReference>
<reference evidence="6" key="1">
    <citation type="journal article" date="2021" name="Proc. Natl. Acad. Sci. U.S.A.">
        <title>Three genomes in the algal genus Volvox reveal the fate of a haploid sex-determining region after a transition to homothallism.</title>
        <authorList>
            <person name="Yamamoto K."/>
            <person name="Hamaji T."/>
            <person name="Kawai-Toyooka H."/>
            <person name="Matsuzaki R."/>
            <person name="Takahashi F."/>
            <person name="Nishimura Y."/>
            <person name="Kawachi M."/>
            <person name="Noguchi H."/>
            <person name="Minakuchi Y."/>
            <person name="Umen J.G."/>
            <person name="Toyoda A."/>
            <person name="Nozaki H."/>
        </authorList>
    </citation>
    <scope>NUCLEOTIDE SEQUENCE</scope>
    <source>
        <strain evidence="6">NIES-3780</strain>
    </source>
</reference>
<dbReference type="GO" id="GO:0016125">
    <property type="term" value="P:sterol metabolic process"/>
    <property type="evidence" value="ECO:0007669"/>
    <property type="project" value="TreeGrafter"/>
</dbReference>
<evidence type="ECO:0000313" key="7">
    <source>
        <dbReference type="Proteomes" id="UP000747399"/>
    </source>
</evidence>
<dbReference type="Proteomes" id="UP000747399">
    <property type="component" value="Unassembled WGS sequence"/>
</dbReference>
<dbReference type="EMBL" id="BNCO01000043">
    <property type="protein sequence ID" value="GIL61137.1"/>
    <property type="molecule type" value="Genomic_DNA"/>
</dbReference>
<dbReference type="SUPFAM" id="SSF48264">
    <property type="entry name" value="Cytochrome P450"/>
    <property type="match status" value="1"/>
</dbReference>
<evidence type="ECO:0000256" key="4">
    <source>
        <dbReference type="RuleBase" id="RU000461"/>
    </source>
</evidence>
<keyword evidence="5" id="KW-0812">Transmembrane</keyword>
<dbReference type="GO" id="GO:0020037">
    <property type="term" value="F:heme binding"/>
    <property type="evidence" value="ECO:0007669"/>
    <property type="project" value="InterPro"/>
</dbReference>
<feature type="binding site" description="axial binding residue" evidence="3">
    <location>
        <position position="462"/>
    </location>
    <ligand>
        <name>heme</name>
        <dbReference type="ChEBI" id="CHEBI:30413"/>
    </ligand>
    <ligandPart>
        <name>Fe</name>
        <dbReference type="ChEBI" id="CHEBI:18248"/>
    </ligandPart>
</feature>
<keyword evidence="4" id="KW-0560">Oxidoreductase</keyword>
<keyword evidence="2 3" id="KW-0408">Iron</keyword>
<dbReference type="InterPro" id="IPR001128">
    <property type="entry name" value="Cyt_P450"/>
</dbReference>
<evidence type="ECO:0008006" key="8">
    <source>
        <dbReference type="Google" id="ProtNLM"/>
    </source>
</evidence>
<dbReference type="InterPro" id="IPR036396">
    <property type="entry name" value="Cyt_P450_sf"/>
</dbReference>
<keyword evidence="3 4" id="KW-0349">Heme</keyword>
<comment type="similarity">
    <text evidence="4">Belongs to the cytochrome P450 family.</text>
</comment>
<keyword evidence="7" id="KW-1185">Reference proteome</keyword>
<dbReference type="PROSITE" id="PS00086">
    <property type="entry name" value="CYTOCHROME_P450"/>
    <property type="match status" value="1"/>
</dbReference>
<sequence>MSIYSEENGASAFSHSALLPWLATTVAGAFLLYYFSNIIFGRKRLPGPWLTIPFLGDTIELALSDYARMMFSRFKRYGRVFRMRLLGFEAYVVADPEVLRPLLSDDGATVAMPVQTFNWLMENLNVLRSKETHRPWRKLHLAAVTGGGLKAMVPLIRQIMEDHVRQWATDGRVEIFEEARLLGLDLAIFAITGINLEGKVDVTWFKEQVSMYVRGLYGLPIVLPGSKMAKALAAKRRLLNTLMPLMRERHEAFHAEWEAAGKDADKIASKMMESGDGVSLNKVQMLGFHSTGGETLRDSALSALHGIMAAADTTRFALFNTWAILAQMPAVQDKVFEEQKKVIAEFGPEIGYQAMSNMPYLDAVFKEALRVLPPSSGGFRKLTRDVTICGVTLPAGTIVWYHALLLQMLDPVLWDGDTSYDIPPYMDWRNNLEDAFQPERWLADEAKRPRNFYVFGSGSHMCPGMNLVQMEVKLLLTLVMRRFSLELEVPDMLLRLAAQFPYLIPAKGTDGMRLVPRVQGLPWS</sequence>
<protein>
    <recommendedName>
        <fullName evidence="8">Cytochrome P450</fullName>
    </recommendedName>
</protein>
<dbReference type="PANTHER" id="PTHR24286:SF380">
    <property type="entry name" value="PH DOMAIN-CONTAINING PROTEIN"/>
    <property type="match status" value="1"/>
</dbReference>
<comment type="cofactor">
    <cofactor evidence="3">
        <name>heme</name>
        <dbReference type="ChEBI" id="CHEBI:30413"/>
    </cofactor>
</comment>
<evidence type="ECO:0000256" key="2">
    <source>
        <dbReference type="ARBA" id="ARBA00023004"/>
    </source>
</evidence>
<evidence type="ECO:0000256" key="1">
    <source>
        <dbReference type="ARBA" id="ARBA00022723"/>
    </source>
</evidence>
<dbReference type="GO" id="GO:0005506">
    <property type="term" value="F:iron ion binding"/>
    <property type="evidence" value="ECO:0007669"/>
    <property type="project" value="InterPro"/>
</dbReference>
<evidence type="ECO:0000313" key="6">
    <source>
        <dbReference type="EMBL" id="GIL61137.1"/>
    </source>
</evidence>